<evidence type="ECO:0000313" key="6">
    <source>
        <dbReference type="EMBL" id="CCK69491.1"/>
    </source>
</evidence>
<dbReference type="HOGENOM" id="CLU_002472_8_0_1"/>
<keyword evidence="4" id="KW-0238">DNA-binding</keyword>
<dbReference type="Gene3D" id="1.10.1420.10">
    <property type="match status" value="1"/>
</dbReference>
<evidence type="ECO:0000256" key="2">
    <source>
        <dbReference type="ARBA" id="ARBA00022741"/>
    </source>
</evidence>
<dbReference type="PANTHER" id="PTHR11361">
    <property type="entry name" value="DNA MISMATCH REPAIR PROTEIN MUTS FAMILY MEMBER"/>
    <property type="match status" value="1"/>
</dbReference>
<name>J7S630_HUIN7</name>
<dbReference type="STRING" id="1071383.J7S630"/>
<keyword evidence="7" id="KW-1185">Reference proteome</keyword>
<dbReference type="OMA" id="CSVYFMP"/>
<dbReference type="InterPro" id="IPR045076">
    <property type="entry name" value="MutS"/>
</dbReference>
<dbReference type="InterPro" id="IPR011184">
    <property type="entry name" value="DNA_mismatch_repair_Msh2"/>
</dbReference>
<evidence type="ECO:0000256" key="3">
    <source>
        <dbReference type="ARBA" id="ARBA00022840"/>
    </source>
</evidence>
<dbReference type="InterPro" id="IPR007696">
    <property type="entry name" value="DNA_mismatch_repair_MutS_core"/>
</dbReference>
<dbReference type="GO" id="GO:0000228">
    <property type="term" value="C:nuclear chromosome"/>
    <property type="evidence" value="ECO:0007669"/>
    <property type="project" value="EnsemblFungi"/>
</dbReference>
<feature type="domain" description="DNA mismatch repair proteins mutS family" evidence="5">
    <location>
        <begin position="680"/>
        <end position="696"/>
    </location>
</feature>
<dbReference type="GO" id="GO:0051026">
    <property type="term" value="P:chiasma assembly"/>
    <property type="evidence" value="ECO:0007669"/>
    <property type="project" value="TreeGrafter"/>
</dbReference>
<dbReference type="AlphaFoldDB" id="J7S630"/>
<reference evidence="6 7" key="1">
    <citation type="journal article" date="2011" name="Proc. Natl. Acad. Sci. U.S.A.">
        <title>Evolutionary erosion of yeast sex chromosomes by mating-type switching accidents.</title>
        <authorList>
            <person name="Gordon J.L."/>
            <person name="Armisen D."/>
            <person name="Proux-Wera E."/>
            <person name="Oheigeartaigh S.S."/>
            <person name="Byrne K.P."/>
            <person name="Wolfe K.H."/>
        </authorList>
    </citation>
    <scope>NUCLEOTIDE SEQUENCE [LARGE SCALE GENOMIC DNA]</scope>
    <source>
        <strain evidence="7">ATCC MYA-139 / BCRC 22969 / CBS 8797 / CCRC 22969 / KCTC 17520 / NBRC 10181 / NCYC 3082</strain>
    </source>
</reference>
<dbReference type="Pfam" id="PF05192">
    <property type="entry name" value="MutS_III"/>
    <property type="match status" value="1"/>
</dbReference>
<comment type="similarity">
    <text evidence="1">Belongs to the DNA mismatch repair MutS family.</text>
</comment>
<organism evidence="6 7">
    <name type="scientific">Huiozyma naganishii (strain ATCC MYA-139 / BCRC 22969 / CBS 8797 / KCTC 17520 / NBRC 10181 / NCYC 3082 / Yp74L-3)</name>
    <name type="common">Yeast</name>
    <name type="synonym">Kazachstania naganishii</name>
    <dbReference type="NCBI Taxonomy" id="1071383"/>
    <lineage>
        <taxon>Eukaryota</taxon>
        <taxon>Fungi</taxon>
        <taxon>Dikarya</taxon>
        <taxon>Ascomycota</taxon>
        <taxon>Saccharomycotina</taxon>
        <taxon>Saccharomycetes</taxon>
        <taxon>Saccharomycetales</taxon>
        <taxon>Saccharomycetaceae</taxon>
        <taxon>Huiozyma</taxon>
    </lineage>
</organism>
<evidence type="ECO:0000256" key="1">
    <source>
        <dbReference type="ARBA" id="ARBA00006271"/>
    </source>
</evidence>
<evidence type="ECO:0000259" key="5">
    <source>
        <dbReference type="PROSITE" id="PS00486"/>
    </source>
</evidence>
<proteinExistence type="inferred from homology"/>
<dbReference type="eggNOG" id="KOG0221">
    <property type="taxonomic scope" value="Eukaryota"/>
</dbReference>
<dbReference type="GO" id="GO:0000403">
    <property type="term" value="F:Y-form DNA binding"/>
    <property type="evidence" value="ECO:0007669"/>
    <property type="project" value="EnsemblFungi"/>
</dbReference>
<dbReference type="GO" id="GO:1990391">
    <property type="term" value="C:DNA repair complex"/>
    <property type="evidence" value="ECO:0007669"/>
    <property type="project" value="EnsemblFungi"/>
</dbReference>
<dbReference type="OrthoDB" id="29596at2759"/>
<dbReference type="PIRSF" id="PIRSF005813">
    <property type="entry name" value="MSH2"/>
    <property type="match status" value="1"/>
</dbReference>
<reference evidence="7" key="2">
    <citation type="submission" date="2012-08" db="EMBL/GenBank/DDBJ databases">
        <title>Genome sequence of Kazachstania naganishii.</title>
        <authorList>
            <person name="Gordon J.L."/>
            <person name="Armisen D."/>
            <person name="Proux-Wera E."/>
            <person name="OhEigeartaigh S.S."/>
            <person name="Byrne K.P."/>
            <person name="Wolfe K.H."/>
        </authorList>
    </citation>
    <scope>NUCLEOTIDE SEQUENCE [LARGE SCALE GENOMIC DNA]</scope>
    <source>
        <strain evidence="7">ATCC MYA-139 / BCRC 22969 / CBS 8797 / CCRC 22969 / KCTC 17520 / NBRC 10181 / NCYC 3082</strain>
    </source>
</reference>
<accession>J7S630</accession>
<keyword evidence="3" id="KW-0067">ATP-binding</keyword>
<dbReference type="EMBL" id="HE978316">
    <property type="protein sequence ID" value="CCK69491.1"/>
    <property type="molecule type" value="Genomic_DNA"/>
</dbReference>
<dbReference type="InterPro" id="IPR036187">
    <property type="entry name" value="DNA_mismatch_repair_MutS_sf"/>
</dbReference>
<dbReference type="Proteomes" id="UP000006310">
    <property type="component" value="Chromosome 3"/>
</dbReference>
<dbReference type="GO" id="GO:0000400">
    <property type="term" value="F:four-way junction DNA binding"/>
    <property type="evidence" value="ECO:0007669"/>
    <property type="project" value="EnsemblFungi"/>
</dbReference>
<dbReference type="GO" id="GO:0030983">
    <property type="term" value="F:mismatched DNA binding"/>
    <property type="evidence" value="ECO:0007669"/>
    <property type="project" value="InterPro"/>
</dbReference>
<dbReference type="InterPro" id="IPR027417">
    <property type="entry name" value="P-loop_NTPase"/>
</dbReference>
<dbReference type="CDD" id="cd03281">
    <property type="entry name" value="ABC_MSH5_euk"/>
    <property type="match status" value="1"/>
</dbReference>
<dbReference type="SMART" id="SM00533">
    <property type="entry name" value="MUTSd"/>
    <property type="match status" value="1"/>
</dbReference>
<sequence length="862" mass="97542">METEQEFTINEDTRGSVIYDFDSTNDIILCLEVNNKQLGVAVFDCQTRGFRVSPQDYFVSTLTVASSLGVSYYDEINAILGSIILGENPTLCLLSSRLDSACYNFVKEKEENMNFKVDVQSNKIFRKVKELKNLNFEVHTENVLLDEIYLNSKTNAKASAAAFGAILHILKQHAEGVNDDLAMNEDETITTSLLNMVRSLKPLETEGIMFIDEDTIASLQIFPSSHNFYSEKVNKEGCFSIFQLLNHTSSNHSKKLLTSWLTAPLTDINKIKARQAVIEILLDEANGSQFQEIQYLIKKCPDMFSVFNQFCDGKETYRTWLNLELFLEICCSLFRTVHALDVTDYNNILSRIKALKYVKTLHSLSQHVSSIMDIENTKDTKQATIAYGVDKKLDKYRTIYNELEGILVEVANNSEDTLTDVVPLGKLNEVRRLKENDIVNAVYIPELGYLVALDILVEEHFVTFQDIMWEEVFRTSTHIYFKTEETSKLDEAYGDICSKISDLRIEILYSLKVEILNVKTSAIEFYELIAELDVLQSFAQVSQTNDYTKPKMVLDESFISVKKARHPLYETTVSIYIPNDLTLDGGKYSDEHWFEHDKNRVNILSGANASGKTVFITQIALLCYLAQIGCYVPADNATIGIVDKILTRIRTEETVTKLQSSFELDSRQMSKCLAFATPRSLVLIDEYGKGTDVIDGPALFGAIIKHLSTDKACPRVLATTHFHELFKPDLLTTHIPGVQHYVTEILWDNTTPGSETEPNFGLTFLYTIKKGICDNSFGVYCAKICGLKKSIVERGQQLTALIAEGKDIVSEYGTLSQKEINDFERNQRIVKRFMAWDLDLESTTTGHSLAEKLKNMLQDSTA</sequence>
<dbReference type="SUPFAM" id="SSF48334">
    <property type="entry name" value="DNA repair protein MutS, domain III"/>
    <property type="match status" value="1"/>
</dbReference>
<dbReference type="PANTHER" id="PTHR11361:SF20">
    <property type="entry name" value="MUTS PROTEIN HOMOLOG 5"/>
    <property type="match status" value="1"/>
</dbReference>
<dbReference type="PROSITE" id="PS00486">
    <property type="entry name" value="DNA_MISMATCH_REPAIR_2"/>
    <property type="match status" value="1"/>
</dbReference>
<dbReference type="SMART" id="SM00534">
    <property type="entry name" value="MUTSac"/>
    <property type="match status" value="1"/>
</dbReference>
<dbReference type="Gene3D" id="3.40.50.300">
    <property type="entry name" value="P-loop containing nucleotide triphosphate hydrolases"/>
    <property type="match status" value="1"/>
</dbReference>
<protein>
    <recommendedName>
        <fullName evidence="5">DNA mismatch repair proteins mutS family domain-containing protein</fullName>
    </recommendedName>
</protein>
<dbReference type="GO" id="GO:0062037">
    <property type="term" value="F:D-loop DNA binding"/>
    <property type="evidence" value="ECO:0007669"/>
    <property type="project" value="EnsemblFungi"/>
</dbReference>
<dbReference type="KEGG" id="kng:KNAG_0C03870"/>
<dbReference type="GO" id="GO:0062128">
    <property type="term" value="C:MutSgamma complex"/>
    <property type="evidence" value="ECO:0007669"/>
    <property type="project" value="EnsemblFungi"/>
</dbReference>
<keyword evidence="2" id="KW-0547">Nucleotide-binding</keyword>
<dbReference type="GO" id="GO:0006298">
    <property type="term" value="P:mismatch repair"/>
    <property type="evidence" value="ECO:0007669"/>
    <property type="project" value="InterPro"/>
</dbReference>
<evidence type="ECO:0000256" key="4">
    <source>
        <dbReference type="ARBA" id="ARBA00023125"/>
    </source>
</evidence>
<dbReference type="SUPFAM" id="SSF52540">
    <property type="entry name" value="P-loop containing nucleoside triphosphate hydrolases"/>
    <property type="match status" value="1"/>
</dbReference>
<dbReference type="GO" id="GO:0005524">
    <property type="term" value="F:ATP binding"/>
    <property type="evidence" value="ECO:0007669"/>
    <property type="project" value="UniProtKB-KW"/>
</dbReference>
<dbReference type="GO" id="GO:0140664">
    <property type="term" value="F:ATP-dependent DNA damage sensor activity"/>
    <property type="evidence" value="ECO:0007669"/>
    <property type="project" value="InterPro"/>
</dbReference>
<dbReference type="InterPro" id="IPR000432">
    <property type="entry name" value="DNA_mismatch_repair_MutS_C"/>
</dbReference>
<dbReference type="GeneID" id="34525171"/>
<dbReference type="Pfam" id="PF00488">
    <property type="entry name" value="MutS_V"/>
    <property type="match status" value="1"/>
</dbReference>
<gene>
    <name evidence="6" type="primary">KNAG0C03870</name>
    <name evidence="6" type="ordered locus">KNAG_0C03870</name>
</gene>
<evidence type="ECO:0000313" key="7">
    <source>
        <dbReference type="Proteomes" id="UP000006310"/>
    </source>
</evidence>
<dbReference type="RefSeq" id="XP_022463737.1">
    <property type="nucleotide sequence ID" value="XM_022607108.1"/>
</dbReference>